<reference evidence="1" key="1">
    <citation type="submission" date="2024-05" db="EMBL/GenBank/DDBJ databases">
        <title>Planctomycetes of the genus Singulisphaera possess chitinolytic capabilities.</title>
        <authorList>
            <person name="Ivanova A."/>
        </authorList>
    </citation>
    <scope>NUCLEOTIDE SEQUENCE</scope>
    <source>
        <strain evidence="1">Ch08T</strain>
    </source>
</reference>
<name>A0AAU7CM40_9BACT</name>
<protein>
    <submittedName>
        <fullName evidence="1">Uncharacterized protein</fullName>
    </submittedName>
</protein>
<dbReference type="RefSeq" id="WP_406699174.1">
    <property type="nucleotide sequence ID" value="NZ_CP155447.1"/>
</dbReference>
<accession>A0AAU7CM40</accession>
<organism evidence="1">
    <name type="scientific">Singulisphaera sp. Ch08</name>
    <dbReference type="NCBI Taxonomy" id="3120278"/>
    <lineage>
        <taxon>Bacteria</taxon>
        <taxon>Pseudomonadati</taxon>
        <taxon>Planctomycetota</taxon>
        <taxon>Planctomycetia</taxon>
        <taxon>Isosphaerales</taxon>
        <taxon>Isosphaeraceae</taxon>
        <taxon>Singulisphaera</taxon>
    </lineage>
</organism>
<proteinExistence type="predicted"/>
<dbReference type="AlphaFoldDB" id="A0AAU7CM40"/>
<dbReference type="EMBL" id="CP155447">
    <property type="protein sequence ID" value="XBH06325.1"/>
    <property type="molecule type" value="Genomic_DNA"/>
</dbReference>
<gene>
    <name evidence="1" type="ORF">V5E97_09885</name>
</gene>
<sequence length="63" mass="7280">MPESKELIAFMMGAKDLDFLVWAMDFLKGGPHDEEKRIAYWEDQFVDAMAKHFPDFEPGEDVG</sequence>
<evidence type="ECO:0000313" key="1">
    <source>
        <dbReference type="EMBL" id="XBH06325.1"/>
    </source>
</evidence>